<evidence type="ECO:0000259" key="10">
    <source>
        <dbReference type="PROSITE" id="PS50928"/>
    </source>
</evidence>
<gene>
    <name evidence="11" type="ORF">C7400_10923</name>
    <name evidence="12" type="ORF">SAMN05216550_11323</name>
</gene>
<keyword evidence="8 9" id="KW-0472">Membrane</keyword>
<dbReference type="CDD" id="cd06261">
    <property type="entry name" value="TM_PBP2"/>
    <property type="match status" value="1"/>
</dbReference>
<dbReference type="InterPro" id="IPR010065">
    <property type="entry name" value="AA_ABC_transptr_permease_3TM"/>
</dbReference>
<evidence type="ECO:0000256" key="6">
    <source>
        <dbReference type="ARBA" id="ARBA00022970"/>
    </source>
</evidence>
<reference evidence="11 14" key="2">
    <citation type="submission" date="2018-05" db="EMBL/GenBank/DDBJ databases">
        <title>Genomic Encyclopedia of Type Strains, Phase IV (KMG-V): Genome sequencing to study the core and pangenomes of soil and plant-associated prokaryotes.</title>
        <authorList>
            <person name="Whitman W."/>
        </authorList>
    </citation>
    <scope>NUCLEOTIDE SEQUENCE [LARGE SCALE GENOMIC DNA]</scope>
    <source>
        <strain evidence="11 14">SIr-6563</strain>
    </source>
</reference>
<dbReference type="SUPFAM" id="SSF161098">
    <property type="entry name" value="MetI-like"/>
    <property type="match status" value="1"/>
</dbReference>
<evidence type="ECO:0000313" key="12">
    <source>
        <dbReference type="EMBL" id="SEK01227.1"/>
    </source>
</evidence>
<keyword evidence="4" id="KW-1003">Cell membrane</keyword>
<keyword evidence="14" id="KW-1185">Reference proteome</keyword>
<dbReference type="PANTHER" id="PTHR30614:SF0">
    <property type="entry name" value="L-CYSTINE TRANSPORT SYSTEM PERMEASE PROTEIN TCYL"/>
    <property type="match status" value="1"/>
</dbReference>
<keyword evidence="3 9" id="KW-0813">Transport</keyword>
<comment type="subcellular location">
    <subcellularLocation>
        <location evidence="1">Cell inner membrane</location>
        <topology evidence="1">Multi-pass membrane protein</topology>
    </subcellularLocation>
    <subcellularLocation>
        <location evidence="9">Cell membrane</location>
        <topology evidence="9">Multi-pass membrane protein</topology>
    </subcellularLocation>
</comment>
<dbReference type="PANTHER" id="PTHR30614">
    <property type="entry name" value="MEMBRANE COMPONENT OF AMINO ACID ABC TRANSPORTER"/>
    <property type="match status" value="1"/>
</dbReference>
<feature type="transmembrane region" description="Helical" evidence="9">
    <location>
        <begin position="184"/>
        <end position="202"/>
    </location>
</feature>
<evidence type="ECO:0000256" key="3">
    <source>
        <dbReference type="ARBA" id="ARBA00022448"/>
    </source>
</evidence>
<dbReference type="Gene3D" id="1.10.3720.10">
    <property type="entry name" value="MetI-like"/>
    <property type="match status" value="1"/>
</dbReference>
<protein>
    <submittedName>
        <fullName evidence="11">Amino acid ABC transporter membrane protein (PAAT family)</fullName>
    </submittedName>
    <submittedName>
        <fullName evidence="12">Amino acid ABC transporter membrane protein, PAAT family</fullName>
    </submittedName>
</protein>
<dbReference type="InterPro" id="IPR000515">
    <property type="entry name" value="MetI-like"/>
</dbReference>
<evidence type="ECO:0000313" key="13">
    <source>
        <dbReference type="Proteomes" id="UP000183529"/>
    </source>
</evidence>
<evidence type="ECO:0000256" key="5">
    <source>
        <dbReference type="ARBA" id="ARBA00022692"/>
    </source>
</evidence>
<keyword evidence="5 9" id="KW-0812">Transmembrane</keyword>
<dbReference type="Proteomes" id="UP000183529">
    <property type="component" value="Unassembled WGS sequence"/>
</dbReference>
<dbReference type="PROSITE" id="PS51257">
    <property type="entry name" value="PROKAR_LIPOPROTEIN"/>
    <property type="match status" value="1"/>
</dbReference>
<keyword evidence="7 9" id="KW-1133">Transmembrane helix</keyword>
<dbReference type="PROSITE" id="PS50928">
    <property type="entry name" value="ABC_TM1"/>
    <property type="match status" value="1"/>
</dbReference>
<dbReference type="GO" id="GO:0043190">
    <property type="term" value="C:ATP-binding cassette (ABC) transporter complex"/>
    <property type="evidence" value="ECO:0007669"/>
    <property type="project" value="InterPro"/>
</dbReference>
<dbReference type="InterPro" id="IPR035906">
    <property type="entry name" value="MetI-like_sf"/>
</dbReference>
<dbReference type="GO" id="GO:0006865">
    <property type="term" value="P:amino acid transport"/>
    <property type="evidence" value="ECO:0007669"/>
    <property type="project" value="UniProtKB-KW"/>
</dbReference>
<keyword evidence="6" id="KW-0029">Amino-acid transport</keyword>
<evidence type="ECO:0000313" key="14">
    <source>
        <dbReference type="Proteomes" id="UP000247515"/>
    </source>
</evidence>
<name>A0A1A5XF59_9BURK</name>
<evidence type="ECO:0000256" key="9">
    <source>
        <dbReference type="RuleBase" id="RU363032"/>
    </source>
</evidence>
<evidence type="ECO:0000256" key="8">
    <source>
        <dbReference type="ARBA" id="ARBA00023136"/>
    </source>
</evidence>
<dbReference type="NCBIfam" id="TIGR01726">
    <property type="entry name" value="HEQRo_perm_3TM"/>
    <property type="match status" value="1"/>
</dbReference>
<feature type="transmembrane region" description="Helical" evidence="9">
    <location>
        <begin position="48"/>
        <end position="74"/>
    </location>
</feature>
<evidence type="ECO:0000313" key="11">
    <source>
        <dbReference type="EMBL" id="PXX15688.1"/>
    </source>
</evidence>
<dbReference type="EMBL" id="FNZM01000013">
    <property type="protein sequence ID" value="SEK01227.1"/>
    <property type="molecule type" value="Genomic_DNA"/>
</dbReference>
<dbReference type="OrthoDB" id="7026155at2"/>
<dbReference type="Proteomes" id="UP000247515">
    <property type="component" value="Unassembled WGS sequence"/>
</dbReference>
<feature type="domain" description="ABC transmembrane type-1" evidence="10">
    <location>
        <begin position="17"/>
        <end position="205"/>
    </location>
</feature>
<proteinExistence type="inferred from homology"/>
<organism evidence="12 13">
    <name type="scientific">Paraburkholderia tropica</name>
    <dbReference type="NCBI Taxonomy" id="92647"/>
    <lineage>
        <taxon>Bacteria</taxon>
        <taxon>Pseudomonadati</taxon>
        <taxon>Pseudomonadota</taxon>
        <taxon>Betaproteobacteria</taxon>
        <taxon>Burkholderiales</taxon>
        <taxon>Burkholderiaceae</taxon>
        <taxon>Paraburkholderia</taxon>
    </lineage>
</organism>
<feature type="transmembrane region" description="Helical" evidence="9">
    <location>
        <begin position="12"/>
        <end position="41"/>
    </location>
</feature>
<sequence>MRWHDIVDFVPILLQGAVMSIIITVGCLLLSTALGLVWALLKMSRYPAVVTAVSAMINVVRGLPMIVLLFYIYFVLPDFHIEVSALQASIIGLSFGYSTYVAEIIRSGIEAVDPGQYEAAQSLGMGRVKTMVRVILPQAVKVALPPYSNTLVMMLKDSSLASTITVAEMTRQGQLIAASTFQNITVYTLVAIGYLLMSLPLMSMTRHLERRFGKHKAKK</sequence>
<dbReference type="GeneID" id="61305652"/>
<dbReference type="Pfam" id="PF00528">
    <property type="entry name" value="BPD_transp_1"/>
    <property type="match status" value="1"/>
</dbReference>
<evidence type="ECO:0000256" key="1">
    <source>
        <dbReference type="ARBA" id="ARBA00004429"/>
    </source>
</evidence>
<evidence type="ECO:0000256" key="2">
    <source>
        <dbReference type="ARBA" id="ARBA00010072"/>
    </source>
</evidence>
<evidence type="ECO:0000256" key="4">
    <source>
        <dbReference type="ARBA" id="ARBA00022475"/>
    </source>
</evidence>
<evidence type="ECO:0000256" key="7">
    <source>
        <dbReference type="ARBA" id="ARBA00022989"/>
    </source>
</evidence>
<reference evidence="12 13" key="1">
    <citation type="submission" date="2016-10" db="EMBL/GenBank/DDBJ databases">
        <authorList>
            <person name="Varghese N."/>
            <person name="Submissions S."/>
        </authorList>
    </citation>
    <scope>NUCLEOTIDE SEQUENCE [LARGE SCALE GENOMIC DNA]</scope>
    <source>
        <strain evidence="12 13">LMG 22274</strain>
    </source>
</reference>
<dbReference type="RefSeq" id="WP_065059647.1">
    <property type="nucleotide sequence ID" value="NZ_CADFGN010000001.1"/>
</dbReference>
<accession>A0A1A5XF59</accession>
<dbReference type="GO" id="GO:0022857">
    <property type="term" value="F:transmembrane transporter activity"/>
    <property type="evidence" value="ECO:0007669"/>
    <property type="project" value="InterPro"/>
</dbReference>
<comment type="caution">
    <text evidence="12">The sequence shown here is derived from an EMBL/GenBank/DDBJ whole genome shotgun (WGS) entry which is preliminary data.</text>
</comment>
<dbReference type="EMBL" id="QJJV01000009">
    <property type="protein sequence ID" value="PXX15688.1"/>
    <property type="molecule type" value="Genomic_DNA"/>
</dbReference>
<dbReference type="InterPro" id="IPR043429">
    <property type="entry name" value="ArtM/GltK/GlnP/TcyL/YhdX-like"/>
</dbReference>
<dbReference type="AlphaFoldDB" id="A0A1A5XF59"/>
<comment type="similarity">
    <text evidence="2">Belongs to the binding-protein-dependent transport system permease family. HisMQ subfamily.</text>
</comment>